<proteinExistence type="predicted"/>
<dbReference type="SUPFAM" id="SSF53474">
    <property type="entry name" value="alpha/beta-Hydrolases"/>
    <property type="match status" value="1"/>
</dbReference>
<evidence type="ECO:0000259" key="1">
    <source>
        <dbReference type="Pfam" id="PF01738"/>
    </source>
</evidence>
<protein>
    <recommendedName>
        <fullName evidence="1">Dienelactone hydrolase domain-containing protein</fullName>
    </recommendedName>
</protein>
<keyword evidence="3" id="KW-1185">Reference proteome</keyword>
<dbReference type="Gene3D" id="3.40.50.1820">
    <property type="entry name" value="alpha/beta hydrolase"/>
    <property type="match status" value="1"/>
</dbReference>
<feature type="domain" description="Dienelactone hydrolase" evidence="1">
    <location>
        <begin position="23"/>
        <end position="244"/>
    </location>
</feature>
<reference evidence="2 3" key="1">
    <citation type="submission" date="2016-11" db="EMBL/GenBank/DDBJ databases">
        <title>Trade-off between light-utilization and light-protection in marine flavobacteria.</title>
        <authorList>
            <person name="Kumagai Y."/>
        </authorList>
    </citation>
    <scope>NUCLEOTIDE SEQUENCE [LARGE SCALE GENOMIC DNA]</scope>
    <source>
        <strain evidence="2 3">JCM 17109</strain>
    </source>
</reference>
<accession>A0A2S9WY28</accession>
<dbReference type="InterPro" id="IPR050261">
    <property type="entry name" value="FrsA_esterase"/>
</dbReference>
<organism evidence="2 3">
    <name type="scientific">Nonlabens agnitus</name>
    <dbReference type="NCBI Taxonomy" id="870484"/>
    <lineage>
        <taxon>Bacteria</taxon>
        <taxon>Pseudomonadati</taxon>
        <taxon>Bacteroidota</taxon>
        <taxon>Flavobacteriia</taxon>
        <taxon>Flavobacteriales</taxon>
        <taxon>Flavobacteriaceae</taxon>
        <taxon>Nonlabens</taxon>
    </lineage>
</organism>
<dbReference type="AlphaFoldDB" id="A0A2S9WY28"/>
<dbReference type="EMBL" id="MQUC01000003">
    <property type="protein sequence ID" value="PRP68379.1"/>
    <property type="molecule type" value="Genomic_DNA"/>
</dbReference>
<sequence>MKNKSELQGIQIPYEYKDQKYVGYLSLPDDAVAPKPGVMVCPEFWGMTDYIKWRADEYAALGYAALVVDFYGNGMVAKDAEEATKLSEKVKNDPDHAVALFQAAMDAFHRESIVDAGNTAAVGYCFGGAMALSMANAGLPLKAVMAFHSKVELPIMPNEKLTAKIVVANGAEDPFVSEESIEAWTNAMDAIDVNYEYVTYPGVKHAYTNKNANAKAEKYDLPLDYDAEADKDSWNRVQDLLAEVFSKD</sequence>
<dbReference type="OrthoDB" id="9787933at2"/>
<dbReference type="PANTHER" id="PTHR22946:SF0">
    <property type="entry name" value="DIENELACTONE HYDROLASE DOMAIN-CONTAINING PROTEIN"/>
    <property type="match status" value="1"/>
</dbReference>
<name>A0A2S9WY28_9FLAO</name>
<evidence type="ECO:0000313" key="2">
    <source>
        <dbReference type="EMBL" id="PRP68379.1"/>
    </source>
</evidence>
<dbReference type="InterPro" id="IPR002925">
    <property type="entry name" value="Dienelactn_hydro"/>
</dbReference>
<dbReference type="GO" id="GO:0016787">
    <property type="term" value="F:hydrolase activity"/>
    <property type="evidence" value="ECO:0007669"/>
    <property type="project" value="InterPro"/>
</dbReference>
<dbReference type="PANTHER" id="PTHR22946">
    <property type="entry name" value="DIENELACTONE HYDROLASE DOMAIN-CONTAINING PROTEIN-RELATED"/>
    <property type="match status" value="1"/>
</dbReference>
<dbReference type="RefSeq" id="WP_146126758.1">
    <property type="nucleotide sequence ID" value="NZ_MQUC01000003.1"/>
</dbReference>
<evidence type="ECO:0000313" key="3">
    <source>
        <dbReference type="Proteomes" id="UP000239532"/>
    </source>
</evidence>
<comment type="caution">
    <text evidence="2">The sequence shown here is derived from an EMBL/GenBank/DDBJ whole genome shotgun (WGS) entry which is preliminary data.</text>
</comment>
<dbReference type="InterPro" id="IPR029058">
    <property type="entry name" value="AB_hydrolase_fold"/>
</dbReference>
<dbReference type="Proteomes" id="UP000239532">
    <property type="component" value="Unassembled WGS sequence"/>
</dbReference>
<gene>
    <name evidence="2" type="ORF">BST86_10705</name>
</gene>
<dbReference type="Pfam" id="PF01738">
    <property type="entry name" value="DLH"/>
    <property type="match status" value="1"/>
</dbReference>